<reference evidence="2" key="1">
    <citation type="submission" date="2016-10" db="EMBL/GenBank/DDBJ databases">
        <authorList>
            <person name="Varghese N."/>
            <person name="Submissions S."/>
        </authorList>
    </citation>
    <scope>NUCLEOTIDE SEQUENCE [LARGE SCALE GENOMIC DNA]</scope>
    <source>
        <strain evidence="2">CGMCC 4.3568</strain>
    </source>
</reference>
<protein>
    <submittedName>
        <fullName evidence="1">Uncharacterized protein</fullName>
    </submittedName>
</protein>
<dbReference type="AlphaFoldDB" id="A0A1I1C469"/>
<dbReference type="EMBL" id="FOKG01000020">
    <property type="protein sequence ID" value="SFB56816.1"/>
    <property type="molecule type" value="Genomic_DNA"/>
</dbReference>
<accession>A0A1I1C469</accession>
<evidence type="ECO:0000313" key="2">
    <source>
        <dbReference type="Proteomes" id="UP000243799"/>
    </source>
</evidence>
<keyword evidence="2" id="KW-1185">Reference proteome</keyword>
<name>A0A1I1C469_9PSEU</name>
<dbReference type="Proteomes" id="UP000243799">
    <property type="component" value="Unassembled WGS sequence"/>
</dbReference>
<sequence length="32" mass="3338">MRGLLERGQAEGAFRADLPTFAASATSQRAAS</sequence>
<gene>
    <name evidence="1" type="ORF">SAMN05216266_12058</name>
</gene>
<organism evidence="1 2">
    <name type="scientific">Amycolatopsis marina</name>
    <dbReference type="NCBI Taxonomy" id="490629"/>
    <lineage>
        <taxon>Bacteria</taxon>
        <taxon>Bacillati</taxon>
        <taxon>Actinomycetota</taxon>
        <taxon>Actinomycetes</taxon>
        <taxon>Pseudonocardiales</taxon>
        <taxon>Pseudonocardiaceae</taxon>
        <taxon>Amycolatopsis</taxon>
    </lineage>
</organism>
<dbReference type="STRING" id="490629.SAMN05216266_12058"/>
<evidence type="ECO:0000313" key="1">
    <source>
        <dbReference type="EMBL" id="SFB56816.1"/>
    </source>
</evidence>
<proteinExistence type="predicted"/>